<dbReference type="Pfam" id="PF12724">
    <property type="entry name" value="Flavodoxin_5"/>
    <property type="match status" value="1"/>
</dbReference>
<dbReference type="InterPro" id="IPR029039">
    <property type="entry name" value="Flavoprotein-like_sf"/>
</dbReference>
<evidence type="ECO:0000313" key="2">
    <source>
        <dbReference type="EMBL" id="WXK94742.1"/>
    </source>
</evidence>
<dbReference type="Gene3D" id="3.40.50.360">
    <property type="match status" value="1"/>
</dbReference>
<dbReference type="PANTHER" id="PTHR38030">
    <property type="entry name" value="PROTOPORPHYRINOGEN IX DEHYDROGENASE [MENAQUINONE]"/>
    <property type="match status" value="1"/>
</dbReference>
<organism evidence="2 3">
    <name type="scientific">Pseudarthrobacter quantipunctorum</name>
    <dbReference type="NCBI Taxonomy" id="3128980"/>
    <lineage>
        <taxon>Bacteria</taxon>
        <taxon>Bacillati</taxon>
        <taxon>Actinomycetota</taxon>
        <taxon>Actinomycetes</taxon>
        <taxon>Micrococcales</taxon>
        <taxon>Micrococcaceae</taxon>
        <taxon>Pseudarthrobacter</taxon>
    </lineage>
</organism>
<gene>
    <name evidence="2" type="ORF">WHH00_08115</name>
</gene>
<evidence type="ECO:0000259" key="1">
    <source>
        <dbReference type="PROSITE" id="PS50902"/>
    </source>
</evidence>
<reference evidence="2 3" key="1">
    <citation type="submission" date="2024-03" db="EMBL/GenBank/DDBJ databases">
        <title>Rhodococcus navarretei sp. nov. and Pseudarthrobacter quantumdoti sp. nov., two new species with the ability to biosynthesize Quantum Dots isolated from soil samples at Union Glacier, Antarctica.</title>
        <authorList>
            <person name="Vargas M."/>
        </authorList>
    </citation>
    <scope>NUCLEOTIDE SEQUENCE [LARGE SCALE GENOMIC DNA]</scope>
    <source>
        <strain evidence="2 3">RC-2-3</strain>
    </source>
</reference>
<proteinExistence type="predicted"/>
<feature type="domain" description="Flavodoxin-like" evidence="1">
    <location>
        <begin position="12"/>
        <end position="180"/>
    </location>
</feature>
<dbReference type="InterPro" id="IPR026816">
    <property type="entry name" value="Flavodoxin_dom"/>
</dbReference>
<dbReference type="RefSeq" id="WP_406637943.1">
    <property type="nucleotide sequence ID" value="NZ_CP148033.1"/>
</dbReference>
<dbReference type="SUPFAM" id="SSF52218">
    <property type="entry name" value="Flavoproteins"/>
    <property type="match status" value="1"/>
</dbReference>
<name>A0ABZ2RBE9_9MICC</name>
<sequence>MNALTPGDPVRILVAYATRHGATAGIAERIASRLAADGIPAEAHPVADVDDVGLYDAVVLGGAAYMGHWLKDATSFAKRHQWELQARKVWLFSSGPLGNDVVDQDGGDVLHSARPKEFAELQALLQPRGEEVFFGSWNPESPPIGIGERLVRLAPAAKDALPAGDLRDWDAIDAWTDRIAADVKTGSGPGPAQAD</sequence>
<dbReference type="PANTHER" id="PTHR38030:SF2">
    <property type="entry name" value="PROTOPORPHYRINOGEN IX DEHYDROGENASE [QUINONE]"/>
    <property type="match status" value="1"/>
</dbReference>
<dbReference type="Proteomes" id="UP001623384">
    <property type="component" value="Chromosome"/>
</dbReference>
<accession>A0ABZ2RBE9</accession>
<dbReference type="InterPro" id="IPR008254">
    <property type="entry name" value="Flavodoxin/NO_synth"/>
</dbReference>
<dbReference type="InterPro" id="IPR052200">
    <property type="entry name" value="Protoporphyrinogen_IX_DH"/>
</dbReference>
<dbReference type="PROSITE" id="PS50902">
    <property type="entry name" value="FLAVODOXIN_LIKE"/>
    <property type="match status" value="1"/>
</dbReference>
<protein>
    <submittedName>
        <fullName evidence="2">Flavodoxin domain-containing protein</fullName>
    </submittedName>
</protein>
<keyword evidence="3" id="KW-1185">Reference proteome</keyword>
<dbReference type="EMBL" id="CP148033">
    <property type="protein sequence ID" value="WXK94742.1"/>
    <property type="molecule type" value="Genomic_DNA"/>
</dbReference>
<evidence type="ECO:0000313" key="3">
    <source>
        <dbReference type="Proteomes" id="UP001623384"/>
    </source>
</evidence>